<proteinExistence type="predicted"/>
<name>A0A5C5WC56_9BACT</name>
<organism evidence="4 5">
    <name type="scientific">Botrimarina hoheduenensis</name>
    <dbReference type="NCBI Taxonomy" id="2528000"/>
    <lineage>
        <taxon>Bacteria</taxon>
        <taxon>Pseudomonadati</taxon>
        <taxon>Planctomycetota</taxon>
        <taxon>Planctomycetia</taxon>
        <taxon>Pirellulales</taxon>
        <taxon>Lacipirellulaceae</taxon>
        <taxon>Botrimarina</taxon>
    </lineage>
</organism>
<dbReference type="RefSeq" id="WP_146570187.1">
    <property type="nucleotide sequence ID" value="NZ_SJPH01000001.1"/>
</dbReference>
<keyword evidence="2" id="KW-0812">Transmembrane</keyword>
<keyword evidence="5" id="KW-1185">Reference proteome</keyword>
<keyword evidence="2" id="KW-0472">Membrane</keyword>
<evidence type="ECO:0000256" key="2">
    <source>
        <dbReference type="SAM" id="Phobius"/>
    </source>
</evidence>
<feature type="transmembrane region" description="Helical" evidence="2">
    <location>
        <begin position="15"/>
        <end position="31"/>
    </location>
</feature>
<accession>A0A5C5WC56</accession>
<protein>
    <recommendedName>
        <fullName evidence="3">DUF6677 domain-containing protein</fullName>
    </recommendedName>
</protein>
<dbReference type="EMBL" id="SJPH01000001">
    <property type="protein sequence ID" value="TWT48244.1"/>
    <property type="molecule type" value="Genomic_DNA"/>
</dbReference>
<feature type="transmembrane region" description="Helical" evidence="2">
    <location>
        <begin position="152"/>
        <end position="175"/>
    </location>
</feature>
<evidence type="ECO:0000259" key="3">
    <source>
        <dbReference type="Pfam" id="PF20382"/>
    </source>
</evidence>
<evidence type="ECO:0000313" key="5">
    <source>
        <dbReference type="Proteomes" id="UP000318995"/>
    </source>
</evidence>
<evidence type="ECO:0000313" key="4">
    <source>
        <dbReference type="EMBL" id="TWT48244.1"/>
    </source>
</evidence>
<keyword evidence="2" id="KW-1133">Transmembrane helix</keyword>
<dbReference type="Proteomes" id="UP000318995">
    <property type="component" value="Unassembled WGS sequence"/>
</dbReference>
<gene>
    <name evidence="4" type="ORF">Pla111_00040</name>
</gene>
<dbReference type="InterPro" id="IPR046499">
    <property type="entry name" value="DUF6677"/>
</dbReference>
<comment type="caution">
    <text evidence="4">The sequence shown here is derived from an EMBL/GenBank/DDBJ whole genome shotgun (WGS) entry which is preliminary data.</text>
</comment>
<dbReference type="OrthoDB" id="281398at2"/>
<feature type="region of interest" description="Disordered" evidence="1">
    <location>
        <begin position="185"/>
        <end position="210"/>
    </location>
</feature>
<feature type="domain" description="DUF6677" evidence="3">
    <location>
        <begin position="17"/>
        <end position="183"/>
    </location>
</feature>
<sequence>MNPDPLSPLQLKNPGRAALLAWLFPGLGHLYQGRIAKGVLFGVAIVALFVFGFVVGGGRVAYAATGPVLPSPVRFVMERWPFPCQAGIGAVAIPALMERARYNAGEGPLLGGAFYPPRTGERAARGPKIESRDTAGNTVTHPDELAQWHYEYGYYFELGTIYTVVAGLLNLLVVYDAYSGPLVQLTPPRDQSDNGPDNDPPHDSASNKLA</sequence>
<evidence type="ECO:0000256" key="1">
    <source>
        <dbReference type="SAM" id="MobiDB-lite"/>
    </source>
</evidence>
<feature type="transmembrane region" description="Helical" evidence="2">
    <location>
        <begin position="38"/>
        <end position="62"/>
    </location>
</feature>
<reference evidence="4 5" key="1">
    <citation type="submission" date="2019-02" db="EMBL/GenBank/DDBJ databases">
        <title>Deep-cultivation of Planctomycetes and their phenomic and genomic characterization uncovers novel biology.</title>
        <authorList>
            <person name="Wiegand S."/>
            <person name="Jogler M."/>
            <person name="Boedeker C."/>
            <person name="Pinto D."/>
            <person name="Vollmers J."/>
            <person name="Rivas-Marin E."/>
            <person name="Kohn T."/>
            <person name="Peeters S.H."/>
            <person name="Heuer A."/>
            <person name="Rast P."/>
            <person name="Oberbeckmann S."/>
            <person name="Bunk B."/>
            <person name="Jeske O."/>
            <person name="Meyerdierks A."/>
            <person name="Storesund J.E."/>
            <person name="Kallscheuer N."/>
            <person name="Luecker S."/>
            <person name="Lage O.M."/>
            <person name="Pohl T."/>
            <person name="Merkel B.J."/>
            <person name="Hornburger P."/>
            <person name="Mueller R.-W."/>
            <person name="Bruemmer F."/>
            <person name="Labrenz M."/>
            <person name="Spormann A.M."/>
            <person name="Op Den Camp H."/>
            <person name="Overmann J."/>
            <person name="Amann R."/>
            <person name="Jetten M.S.M."/>
            <person name="Mascher T."/>
            <person name="Medema M.H."/>
            <person name="Devos D.P."/>
            <person name="Kaster A.-K."/>
            <person name="Ovreas L."/>
            <person name="Rohde M."/>
            <person name="Galperin M.Y."/>
            <person name="Jogler C."/>
        </authorList>
    </citation>
    <scope>NUCLEOTIDE SEQUENCE [LARGE SCALE GENOMIC DNA]</scope>
    <source>
        <strain evidence="4 5">Pla111</strain>
    </source>
</reference>
<dbReference type="Pfam" id="PF20382">
    <property type="entry name" value="DUF6677"/>
    <property type="match status" value="1"/>
</dbReference>
<dbReference type="AlphaFoldDB" id="A0A5C5WC56"/>